<dbReference type="GO" id="GO:0006351">
    <property type="term" value="P:DNA-templated transcription"/>
    <property type="evidence" value="ECO:0007669"/>
    <property type="project" value="InterPro"/>
</dbReference>
<accession>A0AAJ0BK06</accession>
<dbReference type="CDD" id="cd12148">
    <property type="entry name" value="fungal_TF_MHR"/>
    <property type="match status" value="1"/>
</dbReference>
<comment type="caution">
    <text evidence="5">The sequence shown here is derived from an EMBL/GenBank/DDBJ whole genome shotgun (WGS) entry which is preliminary data.</text>
</comment>
<dbReference type="PROSITE" id="PS00463">
    <property type="entry name" value="ZN2_CY6_FUNGAL_1"/>
    <property type="match status" value="1"/>
</dbReference>
<dbReference type="GO" id="GO:0008270">
    <property type="term" value="F:zinc ion binding"/>
    <property type="evidence" value="ECO:0007669"/>
    <property type="project" value="InterPro"/>
</dbReference>
<dbReference type="PANTHER" id="PTHR47785">
    <property type="entry name" value="ZN(II)2CYS6 TRANSCRIPTION FACTOR (EUROFUNG)-RELATED-RELATED"/>
    <property type="match status" value="1"/>
</dbReference>
<protein>
    <recommendedName>
        <fullName evidence="4">Zn(2)-C6 fungal-type domain-containing protein</fullName>
    </recommendedName>
</protein>
<dbReference type="InterPro" id="IPR036864">
    <property type="entry name" value="Zn2-C6_fun-type_DNA-bd_sf"/>
</dbReference>
<dbReference type="InterPro" id="IPR001138">
    <property type="entry name" value="Zn2Cys6_DnaBD"/>
</dbReference>
<dbReference type="PANTHER" id="PTHR47785:SF6">
    <property type="entry name" value="ZN(II)2CYS6 TRANSCRIPTION FACTOR (EUROFUNG)"/>
    <property type="match status" value="1"/>
</dbReference>
<dbReference type="SMART" id="SM00066">
    <property type="entry name" value="GAL4"/>
    <property type="match status" value="1"/>
</dbReference>
<dbReference type="Proteomes" id="UP001239445">
    <property type="component" value="Unassembled WGS sequence"/>
</dbReference>
<gene>
    <name evidence="5" type="ORF">QBC47DRAFT_294622</name>
</gene>
<dbReference type="InterPro" id="IPR007219">
    <property type="entry name" value="XnlR_reg_dom"/>
</dbReference>
<organism evidence="5 6">
    <name type="scientific">Echria macrotheca</name>
    <dbReference type="NCBI Taxonomy" id="438768"/>
    <lineage>
        <taxon>Eukaryota</taxon>
        <taxon>Fungi</taxon>
        <taxon>Dikarya</taxon>
        <taxon>Ascomycota</taxon>
        <taxon>Pezizomycotina</taxon>
        <taxon>Sordariomycetes</taxon>
        <taxon>Sordariomycetidae</taxon>
        <taxon>Sordariales</taxon>
        <taxon>Schizotheciaceae</taxon>
        <taxon>Echria</taxon>
    </lineage>
</organism>
<dbReference type="AlphaFoldDB" id="A0AAJ0BK06"/>
<dbReference type="Pfam" id="PF04082">
    <property type="entry name" value="Fungal_trans"/>
    <property type="match status" value="1"/>
</dbReference>
<evidence type="ECO:0000313" key="6">
    <source>
        <dbReference type="Proteomes" id="UP001239445"/>
    </source>
</evidence>
<evidence type="ECO:0000313" key="5">
    <source>
        <dbReference type="EMBL" id="KAK1758272.1"/>
    </source>
</evidence>
<feature type="compositionally biased region" description="Low complexity" evidence="3">
    <location>
        <begin position="1"/>
        <end position="26"/>
    </location>
</feature>
<feature type="region of interest" description="Disordered" evidence="3">
    <location>
        <begin position="1"/>
        <end position="27"/>
    </location>
</feature>
<feature type="domain" description="Zn(2)-C6 fungal-type" evidence="4">
    <location>
        <begin position="38"/>
        <end position="68"/>
    </location>
</feature>
<dbReference type="PROSITE" id="PS50048">
    <property type="entry name" value="ZN2_CY6_FUNGAL_2"/>
    <property type="match status" value="1"/>
</dbReference>
<reference evidence="5" key="1">
    <citation type="submission" date="2023-06" db="EMBL/GenBank/DDBJ databases">
        <title>Genome-scale phylogeny and comparative genomics of the fungal order Sordariales.</title>
        <authorList>
            <consortium name="Lawrence Berkeley National Laboratory"/>
            <person name="Hensen N."/>
            <person name="Bonometti L."/>
            <person name="Westerberg I."/>
            <person name="Brannstrom I.O."/>
            <person name="Guillou S."/>
            <person name="Cros-Aarteil S."/>
            <person name="Calhoun S."/>
            <person name="Haridas S."/>
            <person name="Kuo A."/>
            <person name="Mondo S."/>
            <person name="Pangilinan J."/>
            <person name="Riley R."/>
            <person name="Labutti K."/>
            <person name="Andreopoulos B."/>
            <person name="Lipzen A."/>
            <person name="Chen C."/>
            <person name="Yanf M."/>
            <person name="Daum C."/>
            <person name="Ng V."/>
            <person name="Clum A."/>
            <person name="Steindorff A."/>
            <person name="Ohm R."/>
            <person name="Martin F."/>
            <person name="Silar P."/>
            <person name="Natvig D."/>
            <person name="Lalanne C."/>
            <person name="Gautier V."/>
            <person name="Ament-Velasquez S.L."/>
            <person name="Kruys A."/>
            <person name="Hutchinson M.I."/>
            <person name="Powell A.J."/>
            <person name="Barry K."/>
            <person name="Miller A.N."/>
            <person name="Grigoriev I.V."/>
            <person name="Debuchy R."/>
            <person name="Gladieux P."/>
            <person name="Thoren M.H."/>
            <person name="Johannesson H."/>
        </authorList>
    </citation>
    <scope>NUCLEOTIDE SEQUENCE</scope>
    <source>
        <strain evidence="5">PSN4</strain>
    </source>
</reference>
<dbReference type="GO" id="GO:0003677">
    <property type="term" value="F:DNA binding"/>
    <property type="evidence" value="ECO:0007669"/>
    <property type="project" value="InterPro"/>
</dbReference>
<dbReference type="InterPro" id="IPR053181">
    <property type="entry name" value="EcdB-like_regulator"/>
</dbReference>
<evidence type="ECO:0000259" key="4">
    <source>
        <dbReference type="PROSITE" id="PS50048"/>
    </source>
</evidence>
<dbReference type="CDD" id="cd00067">
    <property type="entry name" value="GAL4"/>
    <property type="match status" value="1"/>
</dbReference>
<proteinExistence type="predicted"/>
<feature type="region of interest" description="Disordered" evidence="3">
    <location>
        <begin position="127"/>
        <end position="148"/>
    </location>
</feature>
<dbReference type="EMBL" id="MU839829">
    <property type="protein sequence ID" value="KAK1758272.1"/>
    <property type="molecule type" value="Genomic_DNA"/>
</dbReference>
<sequence length="737" mass="80659">MSNIPATPAAQATVASPSAAPLSGSSLRKERGAIAAQACDTCRSRKQRCDEQRPKCGTCQKFKLECNYREPQPTKKDKTLVEILDRIKGLEFKIDSLAFSGAFSPPTIHHQLHHPTTLESTVSSAATAPILGPPLPTPSYNPHDASSASSSADDHYKYVSSVHQLLAWPAVHQLLVAAQAKKPTFDLSSIEEKPTSILGLHSPPSQSLHPNRMPDSTVSIHPGVASSVPMTVSSLNWDTIQNLSKAYFDSWNLLFPILDRHSFLSTTMPSVFNEGFGPGIGSTMAFLVFALGEVALAGSDGLPIHAHSGRPSGVKGGTKDQPPGLDFFNEARKRIGFNLTECSIENIQIFSLASMYYGSCFYAMDLWRMATSASLACQALITSNPEELSSPRADLVRRLFWSCLIVETSLHLEFGYPLSGLEKLEPVVGLPGFSGPFSDEDYLCNQESHFQEHFASQIVLRRLLVDFHGVLSQDPAMTPPPGAVPTAFGTSASGVNRLTMHQLALQLEQWRGMLPAQLRWQEETPGAFPNAAQSVFSTAGSSATPLSPAMPQATSVSGVGPTIQPTAAQNVTTTTPLMFTTDLDAPPSRFPFSLDIQVAFLRSRYYYTKYLIHRPFIYKAVHYPDAVTHDDAQGAAECLKATLKWPVAMSPTCTRKRLIPCLFFFNQNIFGILILLRLSTTVPLLRRIRSTLCGERFEIDASETVGLYLDWLRDLQAVDGAVRWQWEVAKALYGLDE</sequence>
<dbReference type="Gene3D" id="4.10.240.10">
    <property type="entry name" value="Zn(2)-C6 fungal-type DNA-binding domain"/>
    <property type="match status" value="1"/>
</dbReference>
<evidence type="ECO:0000256" key="3">
    <source>
        <dbReference type="SAM" id="MobiDB-lite"/>
    </source>
</evidence>
<keyword evidence="1" id="KW-0479">Metal-binding</keyword>
<keyword evidence="6" id="KW-1185">Reference proteome</keyword>
<keyword evidence="2" id="KW-0539">Nucleus</keyword>
<dbReference type="SUPFAM" id="SSF57701">
    <property type="entry name" value="Zn2/Cys6 DNA-binding domain"/>
    <property type="match status" value="1"/>
</dbReference>
<evidence type="ECO:0000256" key="1">
    <source>
        <dbReference type="ARBA" id="ARBA00022723"/>
    </source>
</evidence>
<dbReference type="Pfam" id="PF00172">
    <property type="entry name" value="Zn_clus"/>
    <property type="match status" value="1"/>
</dbReference>
<dbReference type="GO" id="GO:0000981">
    <property type="term" value="F:DNA-binding transcription factor activity, RNA polymerase II-specific"/>
    <property type="evidence" value="ECO:0007669"/>
    <property type="project" value="InterPro"/>
</dbReference>
<evidence type="ECO:0000256" key="2">
    <source>
        <dbReference type="ARBA" id="ARBA00023242"/>
    </source>
</evidence>
<name>A0AAJ0BK06_9PEZI</name>